<dbReference type="GO" id="GO:0047570">
    <property type="term" value="F:3-oxoadipate enol-lactonase activity"/>
    <property type="evidence" value="ECO:0007669"/>
    <property type="project" value="InterPro"/>
</dbReference>
<dbReference type="PANTHER" id="PTHR43194">
    <property type="entry name" value="HYDROLASE ALPHA/BETA FOLD FAMILY"/>
    <property type="match status" value="1"/>
</dbReference>
<dbReference type="RefSeq" id="WP_127072110.1">
    <property type="nucleotide sequence ID" value="NZ_BMKB01000004.1"/>
</dbReference>
<dbReference type="InterPro" id="IPR026968">
    <property type="entry name" value="PcaD/CatD"/>
</dbReference>
<evidence type="ECO:0000313" key="3">
    <source>
        <dbReference type="Proteomes" id="UP000596977"/>
    </source>
</evidence>
<dbReference type="EMBL" id="BMKB01000004">
    <property type="protein sequence ID" value="GGA54964.1"/>
    <property type="molecule type" value="Genomic_DNA"/>
</dbReference>
<sequence>MQFTRIDDAVFHYQVIGAAPDRPVLAFVNALGTDFRIWRDVVVRLVGRFSILLYDARGHGLSGSGEGAVTIERHADDLAQLLDVIGKGSAIICGLSMGSLVAHTHPEKVKALILCGALARFGEPEDWDARIASVEANGIEALADTLMEHWFTEGFRVDNPADVAGYRNMVIRQPGAGYIASCAALRDGDLTALSGEVAVPTLCIVGDKDGAVSPSAVANLARAIPGARFELIKNAAHMLPVESPDTMSDIITAFADLAE</sequence>
<name>A0A916RFU9_9HYPH</name>
<organism evidence="2 3">
    <name type="scientific">Pelagibacterium lentulum</name>
    <dbReference type="NCBI Taxonomy" id="2029865"/>
    <lineage>
        <taxon>Bacteria</taxon>
        <taxon>Pseudomonadati</taxon>
        <taxon>Pseudomonadota</taxon>
        <taxon>Alphaproteobacteria</taxon>
        <taxon>Hyphomicrobiales</taxon>
        <taxon>Devosiaceae</taxon>
        <taxon>Pelagibacterium</taxon>
    </lineage>
</organism>
<proteinExistence type="predicted"/>
<evidence type="ECO:0000313" key="2">
    <source>
        <dbReference type="EMBL" id="GGA54964.1"/>
    </source>
</evidence>
<feature type="domain" description="AB hydrolase-1" evidence="1">
    <location>
        <begin position="23"/>
        <end position="243"/>
    </location>
</feature>
<dbReference type="Gene3D" id="3.40.50.1820">
    <property type="entry name" value="alpha/beta hydrolase"/>
    <property type="match status" value="1"/>
</dbReference>
<dbReference type="InterPro" id="IPR029058">
    <property type="entry name" value="AB_hydrolase_fold"/>
</dbReference>
<dbReference type="SUPFAM" id="SSF53474">
    <property type="entry name" value="alpha/beta-Hydrolases"/>
    <property type="match status" value="1"/>
</dbReference>
<dbReference type="PANTHER" id="PTHR43194:SF5">
    <property type="entry name" value="PIMELOYL-[ACYL-CARRIER PROTEIN] METHYL ESTER ESTERASE"/>
    <property type="match status" value="1"/>
</dbReference>
<dbReference type="Proteomes" id="UP000596977">
    <property type="component" value="Unassembled WGS sequence"/>
</dbReference>
<accession>A0A916RFU9</accession>
<protein>
    <submittedName>
        <fullName evidence="2">3-oxoadipate enol-lactonase</fullName>
    </submittedName>
</protein>
<evidence type="ECO:0000259" key="1">
    <source>
        <dbReference type="Pfam" id="PF00561"/>
    </source>
</evidence>
<dbReference type="Pfam" id="PF00561">
    <property type="entry name" value="Abhydrolase_1"/>
    <property type="match status" value="1"/>
</dbReference>
<dbReference type="NCBIfam" id="TIGR02427">
    <property type="entry name" value="protocat_pcaD"/>
    <property type="match status" value="1"/>
</dbReference>
<dbReference type="GO" id="GO:0042952">
    <property type="term" value="P:beta-ketoadipate pathway"/>
    <property type="evidence" value="ECO:0007669"/>
    <property type="project" value="InterPro"/>
</dbReference>
<reference evidence="2 3" key="1">
    <citation type="journal article" date="2014" name="Int. J. Syst. Evol. Microbiol.">
        <title>Complete genome sequence of Corynebacterium casei LMG S-19264T (=DSM 44701T), isolated from a smear-ripened cheese.</title>
        <authorList>
            <consortium name="US DOE Joint Genome Institute (JGI-PGF)"/>
            <person name="Walter F."/>
            <person name="Albersmeier A."/>
            <person name="Kalinowski J."/>
            <person name="Ruckert C."/>
        </authorList>
    </citation>
    <scope>NUCLEOTIDE SEQUENCE [LARGE SCALE GENOMIC DNA]</scope>
    <source>
        <strain evidence="2 3">CGMCC 1.15896</strain>
    </source>
</reference>
<keyword evidence="3" id="KW-1185">Reference proteome</keyword>
<dbReference type="AlphaFoldDB" id="A0A916RFU9"/>
<gene>
    <name evidence="2" type="primary">pcaD</name>
    <name evidence="2" type="ORF">GCM10011499_26390</name>
</gene>
<dbReference type="InterPro" id="IPR050228">
    <property type="entry name" value="Carboxylesterase_BioH"/>
</dbReference>
<dbReference type="InterPro" id="IPR000073">
    <property type="entry name" value="AB_hydrolase_1"/>
</dbReference>
<comment type="caution">
    <text evidence="2">The sequence shown here is derived from an EMBL/GenBank/DDBJ whole genome shotgun (WGS) entry which is preliminary data.</text>
</comment>
<dbReference type="OrthoDB" id="9793083at2"/>